<feature type="coiled-coil region" evidence="1">
    <location>
        <begin position="264"/>
        <end position="301"/>
    </location>
</feature>
<evidence type="ECO:0000256" key="1">
    <source>
        <dbReference type="SAM" id="Coils"/>
    </source>
</evidence>
<gene>
    <name evidence="3" type="ORF">GMARGA_LOCUS26203</name>
</gene>
<dbReference type="EMBL" id="CAJVQB010030111">
    <property type="protein sequence ID" value="CAG8815092.1"/>
    <property type="molecule type" value="Genomic_DNA"/>
</dbReference>
<keyword evidence="4" id="KW-1185">Reference proteome</keyword>
<evidence type="ECO:0000313" key="3">
    <source>
        <dbReference type="EMBL" id="CAG8815092.1"/>
    </source>
</evidence>
<evidence type="ECO:0000313" key="4">
    <source>
        <dbReference type="Proteomes" id="UP000789901"/>
    </source>
</evidence>
<protein>
    <submittedName>
        <fullName evidence="3">26877_t:CDS:1</fullName>
    </submittedName>
</protein>
<dbReference type="Proteomes" id="UP000789901">
    <property type="component" value="Unassembled WGS sequence"/>
</dbReference>
<keyword evidence="1" id="KW-0175">Coiled coil</keyword>
<sequence length="335" mass="38170">MSLVNLQNFALNILKEIKHDAVQNIEVTELPPCKICNKKLLTVNFDSFTILLCENKCPIPDCNKIVDPVISKRRFSESSQSSGTLAIADMLGNNLGLNSPMNVSPLLPLFNETTQKKRTRKSSTSTEKSSSKKVRKTGWKKVSSMLKKLIKELLADTPVPTIGENLEKANESATSIFLQLFDKIDNAETKNEDASQGLIFSYFDFGETVFKRYKELKPEHGKDGSQALVKSEVRKAIPEAKCSDEALRKRMEKSEKDEKDYVMAEILKRKLKLLKQRITKLEAENAELRKENIEIPDLRRKISEFYGERAELMCIMAKTLKMTKEERARRAINFT</sequence>
<evidence type="ECO:0000256" key="2">
    <source>
        <dbReference type="SAM" id="MobiDB-lite"/>
    </source>
</evidence>
<reference evidence="3 4" key="1">
    <citation type="submission" date="2021-06" db="EMBL/GenBank/DDBJ databases">
        <authorList>
            <person name="Kallberg Y."/>
            <person name="Tangrot J."/>
            <person name="Rosling A."/>
        </authorList>
    </citation>
    <scope>NUCLEOTIDE SEQUENCE [LARGE SCALE GENOMIC DNA]</scope>
    <source>
        <strain evidence="3 4">120-4 pot B 10/14</strain>
    </source>
</reference>
<comment type="caution">
    <text evidence="3">The sequence shown here is derived from an EMBL/GenBank/DDBJ whole genome shotgun (WGS) entry which is preliminary data.</text>
</comment>
<name>A0ABN7W3X2_GIGMA</name>
<accession>A0ABN7W3X2</accession>
<feature type="region of interest" description="Disordered" evidence="2">
    <location>
        <begin position="114"/>
        <end position="138"/>
    </location>
</feature>
<organism evidence="3 4">
    <name type="scientific">Gigaspora margarita</name>
    <dbReference type="NCBI Taxonomy" id="4874"/>
    <lineage>
        <taxon>Eukaryota</taxon>
        <taxon>Fungi</taxon>
        <taxon>Fungi incertae sedis</taxon>
        <taxon>Mucoromycota</taxon>
        <taxon>Glomeromycotina</taxon>
        <taxon>Glomeromycetes</taxon>
        <taxon>Diversisporales</taxon>
        <taxon>Gigasporaceae</taxon>
        <taxon>Gigaspora</taxon>
    </lineage>
</organism>
<proteinExistence type="predicted"/>